<sequence>MRMPAKETLVVSCSIFRKEIAGLGPAVMGGVRPVFLDSMLHMRPALLDEALLGLARAEDRRLLLVYGDCCPHMGELARRPHIRKVRGVNCCDILLGHDAYHRLRREGVFFFLPEWTARWEQVFRGELGLKDQPLAREFMHEMHTRLMYLDTGLAEAPHRTLADIEAFFDMPVEIRPTGLERLKAEIAAGLQRAHGHV</sequence>
<dbReference type="InterPro" id="IPR012437">
    <property type="entry name" value="DUF1638"/>
</dbReference>
<accession>G7Q4U4</accession>
<evidence type="ECO:0000313" key="2">
    <source>
        <dbReference type="EMBL" id="EHJ47554.1"/>
    </source>
</evidence>
<dbReference type="AlphaFoldDB" id="G7Q4U4"/>
<evidence type="ECO:0000259" key="1">
    <source>
        <dbReference type="Pfam" id="PF07796"/>
    </source>
</evidence>
<dbReference type="EMBL" id="CM001368">
    <property type="protein sequence ID" value="EHJ47554.1"/>
    <property type="molecule type" value="Genomic_DNA"/>
</dbReference>
<keyword evidence="3" id="KW-1185">Reference proteome</keyword>
<feature type="domain" description="DUF1638" evidence="1">
    <location>
        <begin position="35"/>
        <end position="184"/>
    </location>
</feature>
<dbReference type="Pfam" id="PF07796">
    <property type="entry name" value="DUF1638"/>
    <property type="match status" value="1"/>
</dbReference>
<dbReference type="STRING" id="694327.DFW101_1546"/>
<evidence type="ECO:0000313" key="3">
    <source>
        <dbReference type="Proteomes" id="UP000004662"/>
    </source>
</evidence>
<name>G7Q4U4_9BACT</name>
<organism evidence="2 3">
    <name type="scientific">Solidesulfovibrio carbinoliphilus subsp. oakridgensis</name>
    <dbReference type="NCBI Taxonomy" id="694327"/>
    <lineage>
        <taxon>Bacteria</taxon>
        <taxon>Pseudomonadati</taxon>
        <taxon>Thermodesulfobacteriota</taxon>
        <taxon>Desulfovibrionia</taxon>
        <taxon>Desulfovibrionales</taxon>
        <taxon>Desulfovibrionaceae</taxon>
        <taxon>Solidesulfovibrio</taxon>
    </lineage>
</organism>
<protein>
    <recommendedName>
        <fullName evidence="1">DUF1638 domain-containing protein</fullName>
    </recommendedName>
</protein>
<reference evidence="3" key="1">
    <citation type="journal article" date="2015" name="Genome Announc.">
        <title>High-Quality Draft Genome Sequence of Desulfovibrio carbinoliphilus FW-101-2B, an Organic Acid-Oxidizing Sulfate-Reducing Bacterium Isolated from Uranium(VI)-Contaminated Groundwater.</title>
        <authorList>
            <person name="Ramsay B.D."/>
            <person name="Hwang C."/>
            <person name="Woo H.L."/>
            <person name="Carroll S.L."/>
            <person name="Lucas S."/>
            <person name="Han J."/>
            <person name="Lapidus A.L."/>
            <person name="Cheng J.F."/>
            <person name="Goodwin L.A."/>
            <person name="Pitluck S."/>
            <person name="Peters L."/>
            <person name="Chertkov O."/>
            <person name="Held B."/>
            <person name="Detter J.C."/>
            <person name="Han C.S."/>
            <person name="Tapia R."/>
            <person name="Land M.L."/>
            <person name="Hauser L.J."/>
            <person name="Kyrpides N.C."/>
            <person name="Ivanova N.N."/>
            <person name="Mikhailova N."/>
            <person name="Pagani I."/>
            <person name="Woyke T."/>
            <person name="Arkin A.P."/>
            <person name="Dehal P."/>
            <person name="Chivian D."/>
            <person name="Criddle C.S."/>
            <person name="Wu W."/>
            <person name="Chakraborty R."/>
            <person name="Hazen T.C."/>
            <person name="Fields M.W."/>
        </authorList>
    </citation>
    <scope>NUCLEOTIDE SEQUENCE [LARGE SCALE GENOMIC DNA]</scope>
    <source>
        <strain evidence="3">FW-101-2B</strain>
    </source>
</reference>
<dbReference type="eggNOG" id="ENOG5032QZS">
    <property type="taxonomic scope" value="Bacteria"/>
</dbReference>
<proteinExistence type="predicted"/>
<dbReference type="Proteomes" id="UP000004662">
    <property type="component" value="Chromosome"/>
</dbReference>
<gene>
    <name evidence="2" type="ORF">DFW101_1546</name>
</gene>
<dbReference type="HOGENOM" id="CLU_099367_0_0_7"/>